<evidence type="ECO:0000256" key="1">
    <source>
        <dbReference type="SAM" id="MobiDB-lite"/>
    </source>
</evidence>
<evidence type="ECO:0008006" key="4">
    <source>
        <dbReference type="Google" id="ProtNLM"/>
    </source>
</evidence>
<reference evidence="2" key="2">
    <citation type="submission" date="2020-09" db="EMBL/GenBank/DDBJ databases">
        <authorList>
            <person name="Sun Q."/>
            <person name="Ohkuma M."/>
        </authorList>
    </citation>
    <scope>NUCLEOTIDE SEQUENCE</scope>
    <source>
        <strain evidence="2">JCM 4059</strain>
    </source>
</reference>
<evidence type="ECO:0000313" key="2">
    <source>
        <dbReference type="EMBL" id="GHF55861.1"/>
    </source>
</evidence>
<feature type="region of interest" description="Disordered" evidence="1">
    <location>
        <begin position="75"/>
        <end position="113"/>
    </location>
</feature>
<dbReference type="RefSeq" id="WP_190131165.1">
    <property type="nucleotide sequence ID" value="NZ_BNBD01000008.1"/>
</dbReference>
<evidence type="ECO:0000313" key="3">
    <source>
        <dbReference type="Proteomes" id="UP000638313"/>
    </source>
</evidence>
<dbReference type="InterPro" id="IPR029069">
    <property type="entry name" value="HotDog_dom_sf"/>
</dbReference>
<dbReference type="SUPFAM" id="SSF54637">
    <property type="entry name" value="Thioesterase/thiol ester dehydrase-isomerase"/>
    <property type="match status" value="2"/>
</dbReference>
<dbReference type="EMBL" id="BNBD01000008">
    <property type="protein sequence ID" value="GHF55861.1"/>
    <property type="molecule type" value="Genomic_DNA"/>
</dbReference>
<gene>
    <name evidence="2" type="ORF">GCM10010218_41780</name>
</gene>
<proteinExistence type="predicted"/>
<dbReference type="Pfam" id="PF07977">
    <property type="entry name" value="FabA"/>
    <property type="match status" value="1"/>
</dbReference>
<name>A0A919EEE9_9ACTN</name>
<dbReference type="Proteomes" id="UP000638313">
    <property type="component" value="Unassembled WGS sequence"/>
</dbReference>
<dbReference type="Gene3D" id="3.10.129.10">
    <property type="entry name" value="Hotdog Thioesterase"/>
    <property type="match status" value="2"/>
</dbReference>
<comment type="caution">
    <text evidence="2">The sequence shown here is derived from an EMBL/GenBank/DDBJ whole genome shotgun (WGS) entry which is preliminary data.</text>
</comment>
<dbReference type="AlphaFoldDB" id="A0A919EEE9"/>
<sequence>MDELGFEGTPVGVTPPAAVTPPPVMPPAAALPAGPAALDPVLLAERMARQVQQAHTAVLEAHRAIDAWRLGRLATPQPPPAAAPPAPVAPVPVPRRPAPQRTDSTAPGGGTDVRRALNDLKAEWSAYTASATSASVSASGEAGAGRPAADDVPAAPDSEQWRRLGGPLVLLRTAADRLARSAGDPDGPLEVTWHGLPPSAAPPLRADCPAGEAGGSCLVRDGDGRLLLTVAALPPGTAPPARPEVPPFPPELKPPVHCTVGRLPAGALDALGRGDVADVLGDAFGQQHVPPGSRPEPWPERLLESVDTMTPGGGPWGQGTVTATTRPVGGDAAAWAVLWGAVTEALRVYAFRQGMHLCLPRAHAVPLPDTRARVELLGRPPAGQLRICVEVSGRGWVPRPFLVADATVTAEDGTPVARLWDVGVAVYGRPEQDALLHAAEIGLRLTAAGGPAFLTELHMAHASEGDMATFATISGVPAPTCAVRPRLPRGDFRMIDRGVDVGNGDSPDRTGAYGVTEYDMPADPWYCRENGTEGVPALALMEISLQPAGLLSGIVLGVTFQHPDEPYVCRNLTGRGTLLRDTDPRGTAVTQRVTVLSVTDLPGATLHRYRFELSTGGEVFYAGEALHGYLTQEVLELQQGMDSGRCVPPWLDRRPRPPAGLRRFDARGDERLGTGRLALLEDVALVPDGGEHGAGYVLCTKPVRPDDWYFAHHFPHDPVMPGSAGVQMLFQAVQAFALHTLPADVLPGPGTEFGLVAGEELRWDYGAQILPGDRQVRGEVHIRRVSRRGGRLVIRADGSVWRDDLRIYHVRNIVLGTRPTAGRKDPR</sequence>
<feature type="region of interest" description="Disordered" evidence="1">
    <location>
        <begin position="131"/>
        <end position="160"/>
    </location>
</feature>
<reference evidence="2" key="1">
    <citation type="journal article" date="2014" name="Int. J. Syst. Evol. Microbiol.">
        <title>Complete genome sequence of Corynebacterium casei LMG S-19264T (=DSM 44701T), isolated from a smear-ripened cheese.</title>
        <authorList>
            <consortium name="US DOE Joint Genome Institute (JGI-PGF)"/>
            <person name="Walter F."/>
            <person name="Albersmeier A."/>
            <person name="Kalinowski J."/>
            <person name="Ruckert C."/>
        </authorList>
    </citation>
    <scope>NUCLEOTIDE SEQUENCE</scope>
    <source>
        <strain evidence="2">JCM 4059</strain>
    </source>
</reference>
<accession>A0A919EEE9</accession>
<feature type="compositionally biased region" description="Pro residues" evidence="1">
    <location>
        <begin position="76"/>
        <end position="97"/>
    </location>
</feature>
<organism evidence="2 3">
    <name type="scientific">Streptomyces mashuensis</name>
    <dbReference type="NCBI Taxonomy" id="33904"/>
    <lineage>
        <taxon>Bacteria</taxon>
        <taxon>Bacillati</taxon>
        <taxon>Actinomycetota</taxon>
        <taxon>Actinomycetes</taxon>
        <taxon>Kitasatosporales</taxon>
        <taxon>Streptomycetaceae</taxon>
        <taxon>Streptomyces</taxon>
    </lineage>
</organism>
<dbReference type="InterPro" id="IPR013114">
    <property type="entry name" value="FabA_FabZ"/>
</dbReference>
<protein>
    <recommendedName>
        <fullName evidence="4">Trans-2-decenoyl-[acyl-carrier-protein] isomerase</fullName>
    </recommendedName>
</protein>
<feature type="compositionally biased region" description="Low complexity" evidence="1">
    <location>
        <begin position="131"/>
        <end position="157"/>
    </location>
</feature>
<keyword evidence="3" id="KW-1185">Reference proteome</keyword>